<reference evidence="1 2" key="1">
    <citation type="submission" date="2016-03" db="EMBL/GenBank/DDBJ databases">
        <title>Comparative genomics of the ectomycorrhizal sister species Rhizopogon vinicolor and Rhizopogon vesiculosus (Basidiomycota: Boletales) reveals a divergence of the mating type B locus.</title>
        <authorList>
            <person name="Mujic A.B."/>
            <person name="Kuo A."/>
            <person name="Tritt A."/>
            <person name="Lipzen A."/>
            <person name="Chen C."/>
            <person name="Johnson J."/>
            <person name="Sharma A."/>
            <person name="Barry K."/>
            <person name="Grigoriev I.V."/>
            <person name="Spatafora J.W."/>
        </authorList>
    </citation>
    <scope>NUCLEOTIDE SEQUENCE [LARGE SCALE GENOMIC DNA]</scope>
    <source>
        <strain evidence="1 2">AM-OR11-056</strain>
    </source>
</reference>
<proteinExistence type="predicted"/>
<gene>
    <name evidence="1" type="ORF">AZE42_11705</name>
</gene>
<sequence>MSIPLYVDAGVQVSKYCNGEEY</sequence>
<dbReference type="Proteomes" id="UP000183567">
    <property type="component" value="Unassembled WGS sequence"/>
</dbReference>
<organism evidence="1 2">
    <name type="scientific">Rhizopogon vesiculosus</name>
    <dbReference type="NCBI Taxonomy" id="180088"/>
    <lineage>
        <taxon>Eukaryota</taxon>
        <taxon>Fungi</taxon>
        <taxon>Dikarya</taxon>
        <taxon>Basidiomycota</taxon>
        <taxon>Agaricomycotina</taxon>
        <taxon>Agaricomycetes</taxon>
        <taxon>Agaricomycetidae</taxon>
        <taxon>Boletales</taxon>
        <taxon>Suillineae</taxon>
        <taxon>Rhizopogonaceae</taxon>
        <taxon>Rhizopogon</taxon>
    </lineage>
</organism>
<evidence type="ECO:0000313" key="2">
    <source>
        <dbReference type="Proteomes" id="UP000183567"/>
    </source>
</evidence>
<comment type="caution">
    <text evidence="1">The sequence shown here is derived from an EMBL/GenBank/DDBJ whole genome shotgun (WGS) entry which is preliminary data.</text>
</comment>
<name>A0A1J8Q7Z7_9AGAM</name>
<dbReference type="AlphaFoldDB" id="A0A1J8Q7Z7"/>
<evidence type="ECO:0000313" key="1">
    <source>
        <dbReference type="EMBL" id="OJA16767.1"/>
    </source>
</evidence>
<protein>
    <submittedName>
        <fullName evidence="1">Uncharacterized protein</fullName>
    </submittedName>
</protein>
<dbReference type="EMBL" id="LVVM01002365">
    <property type="protein sequence ID" value="OJA16767.1"/>
    <property type="molecule type" value="Genomic_DNA"/>
</dbReference>
<keyword evidence="2" id="KW-1185">Reference proteome</keyword>
<accession>A0A1J8Q7Z7</accession>